<dbReference type="Pfam" id="PF13549">
    <property type="entry name" value="ATP-grasp_5"/>
    <property type="match status" value="1"/>
</dbReference>
<dbReference type="Gene3D" id="3.40.50.720">
    <property type="entry name" value="NAD(P)-binding Rossmann-like Domain"/>
    <property type="match status" value="1"/>
</dbReference>
<name>A0A2W2BHP6_9HYPH</name>
<keyword evidence="2" id="KW-0067">ATP-binding</keyword>
<dbReference type="GO" id="GO:0005524">
    <property type="term" value="F:ATP binding"/>
    <property type="evidence" value="ECO:0007669"/>
    <property type="project" value="UniProtKB-UniRule"/>
</dbReference>
<evidence type="ECO:0000313" key="5">
    <source>
        <dbReference type="Proteomes" id="UP000248795"/>
    </source>
</evidence>
<reference evidence="5" key="1">
    <citation type="submission" date="2018-06" db="EMBL/GenBank/DDBJ databases">
        <title>Aestuariibacter litoralis strain KCTC 52945T.</title>
        <authorList>
            <person name="Li X."/>
            <person name="Salam N."/>
            <person name="Li J.-L."/>
            <person name="Chen Y.-M."/>
            <person name="Yang Z.-W."/>
            <person name="Zhang L.-Y."/>
            <person name="Han M.-X."/>
            <person name="Xiao M."/>
            <person name="Li W.-J."/>
        </authorList>
    </citation>
    <scope>NUCLEOTIDE SEQUENCE [LARGE SCALE GENOMIC DNA]</scope>
    <source>
        <strain evidence="5">KCTC 52945</strain>
    </source>
</reference>
<evidence type="ECO:0000313" key="4">
    <source>
        <dbReference type="EMBL" id="PZF75437.1"/>
    </source>
</evidence>
<dbReference type="Gene3D" id="3.30.1490.20">
    <property type="entry name" value="ATP-grasp fold, A domain"/>
    <property type="match status" value="1"/>
</dbReference>
<protein>
    <recommendedName>
        <fullName evidence="3">ATP-grasp domain-containing protein</fullName>
    </recommendedName>
</protein>
<dbReference type="InterPro" id="IPR013815">
    <property type="entry name" value="ATP_grasp_subdomain_1"/>
</dbReference>
<evidence type="ECO:0000259" key="3">
    <source>
        <dbReference type="PROSITE" id="PS50975"/>
    </source>
</evidence>
<comment type="caution">
    <text evidence="4">The sequence shown here is derived from an EMBL/GenBank/DDBJ whole genome shotgun (WGS) entry which is preliminary data.</text>
</comment>
<dbReference type="Gene3D" id="3.40.50.261">
    <property type="entry name" value="Succinyl-CoA synthetase domains"/>
    <property type="match status" value="2"/>
</dbReference>
<evidence type="ECO:0000256" key="2">
    <source>
        <dbReference type="PROSITE-ProRule" id="PRU00409"/>
    </source>
</evidence>
<accession>A0A2W2BHP6</accession>
<keyword evidence="5" id="KW-1185">Reference proteome</keyword>
<dbReference type="SUPFAM" id="SSF52210">
    <property type="entry name" value="Succinyl-CoA synthetase domains"/>
    <property type="match status" value="2"/>
</dbReference>
<dbReference type="InterPro" id="IPR011761">
    <property type="entry name" value="ATP-grasp"/>
</dbReference>
<dbReference type="InterPro" id="IPR032875">
    <property type="entry name" value="Succ_CoA_lig_flav_dom"/>
</dbReference>
<dbReference type="SUPFAM" id="SSF51735">
    <property type="entry name" value="NAD(P)-binding Rossmann-fold domains"/>
    <property type="match status" value="1"/>
</dbReference>
<dbReference type="InterPro" id="IPR003781">
    <property type="entry name" value="CoA-bd"/>
</dbReference>
<dbReference type="RefSeq" id="WP_111199957.1">
    <property type="nucleotide sequence ID" value="NZ_QKVK01000010.1"/>
</dbReference>
<dbReference type="InterPro" id="IPR036291">
    <property type="entry name" value="NAD(P)-bd_dom_sf"/>
</dbReference>
<dbReference type="SMART" id="SM00881">
    <property type="entry name" value="CoA_binding"/>
    <property type="match status" value="1"/>
</dbReference>
<keyword evidence="2" id="KW-0547">Nucleotide-binding</keyword>
<sequence length="678" mass="71549">MKNLTRLLNPKSIAFVGGNECAIAIRRTRELGFTGTIHAVHPKRDELSGIPTLKSPEDIPEAVDAAFIAVKNEPTIEVVRALAKKGCGGAVIYAAGFAETGNTELQRELLEAARGMPLMGPNCYGFVNTLSRAALWPDETGLEPVARGVALITQSGNIACNFTMMMRGLPVAAVFSIGNQVDVGMHDMVETLSADPRISAIGLHVEGLPDVAAFARAAAIARSRKVPIVVLKTGRSEQGAKVAMSHTSSLAGADTLYDALFERYGIARMKSVSAFAETLKFLHNGGPIADSRLVSLSCSGGEAALVADMALERHVSFPPFDAETKPRVAATLNEYVAIDNPLDYHTFIWGQPEKLTATFTEVLKGGFDVGMVILDTPTHPKMKPDSWATTARAMAAASKATGARAAVVASLSEGMPLSLADELSQAGVAPMMGLDDALTAFEAAAFIGRNWARAEEPPPMLPPMRKGGEEHVFSESAAKELLKKHGLAVPEGIVCPAGDAVAAAEKLGYPVTLKVSSAAIAHKTEAGGVALNLRNAEEVREAATRMARLAPDVLVERMVTGAVAELIIGLTSDPQFGTALVVGAGGILTELLKDSVTLILPTTRSEIERALKTLKVWTLVEGFRGKSGDQEAVFRAVEAVADFANANRGLVEELDVNPLLVLKDGAVAVDALIKMRTP</sequence>
<evidence type="ECO:0000256" key="1">
    <source>
        <dbReference type="ARBA" id="ARBA00022532"/>
    </source>
</evidence>
<dbReference type="InterPro" id="IPR016102">
    <property type="entry name" value="Succinyl-CoA_synth-like"/>
</dbReference>
<dbReference type="Pfam" id="PF13607">
    <property type="entry name" value="Succ_CoA_lig"/>
    <property type="match status" value="1"/>
</dbReference>
<dbReference type="Proteomes" id="UP000248795">
    <property type="component" value="Unassembled WGS sequence"/>
</dbReference>
<gene>
    <name evidence="4" type="ORF">DK847_18135</name>
</gene>
<dbReference type="EMBL" id="QKVK01000010">
    <property type="protein sequence ID" value="PZF75437.1"/>
    <property type="molecule type" value="Genomic_DNA"/>
</dbReference>
<dbReference type="PANTHER" id="PTHR42793:SF4">
    <property type="entry name" value="BLL6376 PROTEIN"/>
    <property type="match status" value="1"/>
</dbReference>
<dbReference type="GO" id="GO:0006099">
    <property type="term" value="P:tricarboxylic acid cycle"/>
    <property type="evidence" value="ECO:0007669"/>
    <property type="project" value="UniProtKB-KW"/>
</dbReference>
<dbReference type="Gene3D" id="3.30.470.20">
    <property type="entry name" value="ATP-grasp fold, B domain"/>
    <property type="match status" value="1"/>
</dbReference>
<keyword evidence="1" id="KW-0816">Tricarboxylic acid cycle</keyword>
<dbReference type="SUPFAM" id="SSF56059">
    <property type="entry name" value="Glutathione synthetase ATP-binding domain-like"/>
    <property type="match status" value="1"/>
</dbReference>
<dbReference type="PROSITE" id="PS50975">
    <property type="entry name" value="ATP_GRASP"/>
    <property type="match status" value="1"/>
</dbReference>
<organism evidence="4 5">
    <name type="scientific">Aestuariivirga litoralis</name>
    <dbReference type="NCBI Taxonomy" id="2650924"/>
    <lineage>
        <taxon>Bacteria</taxon>
        <taxon>Pseudomonadati</taxon>
        <taxon>Pseudomonadota</taxon>
        <taxon>Alphaproteobacteria</taxon>
        <taxon>Hyphomicrobiales</taxon>
        <taxon>Aestuariivirgaceae</taxon>
        <taxon>Aestuariivirga</taxon>
    </lineage>
</organism>
<dbReference type="AlphaFoldDB" id="A0A2W2BHP6"/>
<proteinExistence type="predicted"/>
<feature type="domain" description="ATP-grasp" evidence="3">
    <location>
        <begin position="479"/>
        <end position="561"/>
    </location>
</feature>
<dbReference type="Pfam" id="PF13380">
    <property type="entry name" value="CoA_binding_2"/>
    <property type="match status" value="1"/>
</dbReference>
<dbReference type="PANTHER" id="PTHR42793">
    <property type="entry name" value="COA BINDING DOMAIN CONTAINING PROTEIN"/>
    <property type="match status" value="1"/>
</dbReference>
<dbReference type="GO" id="GO:0046872">
    <property type="term" value="F:metal ion binding"/>
    <property type="evidence" value="ECO:0007669"/>
    <property type="project" value="InterPro"/>
</dbReference>